<dbReference type="InterPro" id="IPR027417">
    <property type="entry name" value="P-loop_NTPase"/>
</dbReference>
<protein>
    <recommendedName>
        <fullName evidence="2">Nephrocystin 3-like N-terminal domain-containing protein</fullName>
    </recommendedName>
</protein>
<dbReference type="OrthoDB" id="194358at2759"/>
<keyword evidence="1" id="KW-0677">Repeat</keyword>
<evidence type="ECO:0000259" key="2">
    <source>
        <dbReference type="Pfam" id="PF24883"/>
    </source>
</evidence>
<dbReference type="Gene3D" id="3.40.50.300">
    <property type="entry name" value="P-loop containing nucleotide triphosphate hydrolases"/>
    <property type="match status" value="1"/>
</dbReference>
<keyword evidence="4" id="KW-1185">Reference proteome</keyword>
<dbReference type="InterPro" id="IPR011990">
    <property type="entry name" value="TPR-like_helical_dom_sf"/>
</dbReference>
<dbReference type="AlphaFoldDB" id="A0A9W8IXP0"/>
<dbReference type="Proteomes" id="UP001140091">
    <property type="component" value="Unassembled WGS sequence"/>
</dbReference>
<feature type="domain" description="Nephrocystin 3-like N-terminal" evidence="2">
    <location>
        <begin position="88"/>
        <end position="251"/>
    </location>
</feature>
<evidence type="ECO:0000313" key="4">
    <source>
        <dbReference type="Proteomes" id="UP001140091"/>
    </source>
</evidence>
<dbReference type="Pfam" id="PF13374">
    <property type="entry name" value="TPR_10"/>
    <property type="match status" value="1"/>
</dbReference>
<comment type="caution">
    <text evidence="3">The sequence shown here is derived from an EMBL/GenBank/DDBJ whole genome shotgun (WGS) entry which is preliminary data.</text>
</comment>
<dbReference type="Pfam" id="PF24883">
    <property type="entry name" value="NPHP3_N"/>
    <property type="match status" value="1"/>
</dbReference>
<reference evidence="3" key="1">
    <citation type="submission" date="2022-06" db="EMBL/GenBank/DDBJ databases">
        <title>Genome Sequence of Candolleomyces eurysporus.</title>
        <authorList>
            <person name="Buettner E."/>
        </authorList>
    </citation>
    <scope>NUCLEOTIDE SEQUENCE</scope>
    <source>
        <strain evidence="3">VTCC 930004</strain>
    </source>
</reference>
<evidence type="ECO:0000313" key="3">
    <source>
        <dbReference type="EMBL" id="KAJ2925256.1"/>
    </source>
</evidence>
<gene>
    <name evidence="3" type="ORF">H1R20_g11820</name>
</gene>
<dbReference type="Gene3D" id="1.25.40.10">
    <property type="entry name" value="Tetratricopeptide repeat domain"/>
    <property type="match status" value="3"/>
</dbReference>
<organism evidence="3 4">
    <name type="scientific">Candolleomyces eurysporus</name>
    <dbReference type="NCBI Taxonomy" id="2828524"/>
    <lineage>
        <taxon>Eukaryota</taxon>
        <taxon>Fungi</taxon>
        <taxon>Dikarya</taxon>
        <taxon>Basidiomycota</taxon>
        <taxon>Agaricomycotina</taxon>
        <taxon>Agaricomycetes</taxon>
        <taxon>Agaricomycetidae</taxon>
        <taxon>Agaricales</taxon>
        <taxon>Agaricineae</taxon>
        <taxon>Psathyrellaceae</taxon>
        <taxon>Candolleomyces</taxon>
    </lineage>
</organism>
<dbReference type="SUPFAM" id="SSF52540">
    <property type="entry name" value="P-loop containing nucleoside triphosphate hydrolases"/>
    <property type="match status" value="1"/>
</dbReference>
<dbReference type="InterPro" id="IPR056884">
    <property type="entry name" value="NPHP3-like_N"/>
</dbReference>
<dbReference type="PANTHER" id="PTHR10039">
    <property type="entry name" value="AMELOGENIN"/>
    <property type="match status" value="1"/>
</dbReference>
<sequence length="1109" mass="124802">MHLLGGSQNAQVGAIHAYQVEGSVQHIHQAPLVRVEDMTLFELLQPIGDASHARDRKRSPPDSACLPGTRLEVVAKVSIWASSSVFSNRCHVYWMHGYVGCGKSAIALEVCEQVQRKGRLAASFFFFRNAGDRGRIQRLATTLASQMAASIPETAPHIRRAISNNPNLVKYEGERVSLAVQMERLVYGPLRDADSWGFLTVKALIGGPFLIVLDGLDECQDRDEVQLLIDGMLTFFQHNPHIPLRIFITSRVEQHIQSRLNVPGVFLDNLVNHCSDHDIGTFLRTLFEQEAKRNPVVAAYIRAHGEWPTIKDQRKLVEHIGGSFIFASAVFKFIMGSNIQSDHRTPMDRLPLALNMNPGLDGLYSETLARFEQLPHFSDVVSTIALVAELLSTAGIAELLEIETHEVVNVLVNLQAIVQVPGTDDTPVTLCHTSLRDFLTTENRSGRFFVPPAFHFRLFLRCFTFDLDVLRRKAARDREQTHIGRYCAKYSIAYHWDRAQSFLTPSDLEKAIPLLREGVNLYPRGPEPPHNLGIALSNLFAHTKSLAHIQEAVSLHRRALRLTPSSHPQYPYVICSLAGALFSQWKETGIFGAHQEAISLYRRALNIARRPDAERDELLEHFAEALYESFNRQGSGSIEEVVSLYREALTLRPPPHPNRPSSLHKLGSALQTLCQHKGNVEHLVEAVSVHRDALELRPDPNPDRPESLGKLGNVLQVLFKHSGSVADIEEAISHFREALSLRPSPNPNRPMSLNNLGGALCELFEDDPRHTALIHEVISLHREALSLRPSPHLNRPFTLQNLGYGLFVLFQHEGTVSHLEEAISLFREALELRPPPHPNRYILLTHLGDSLRARFYWEGSTGLLHKAIAVQREALESQAPTETLSKNRPFVLNNLANSLRALFDHKRDVGHVEEAISLYREALDLGLPYRRDRPVVLSNLGDALRLRGEHGAGGSADDYEEAIALHREAIEILNRGTRSFTHIVATTYQGIAFYSRFEKMGGARDLDEAIPLLRESFGRYHPTDVFRPKALTFLIKSVQALYERDGSISHLKEAIALTRELLSKNYILGHWRRGEWVDRLVSLLQMHVDFTGDQDDLNEIAKLKEESRD</sequence>
<dbReference type="SUPFAM" id="SSF48452">
    <property type="entry name" value="TPR-like"/>
    <property type="match status" value="2"/>
</dbReference>
<dbReference type="EMBL" id="JANBPK010001191">
    <property type="protein sequence ID" value="KAJ2925256.1"/>
    <property type="molecule type" value="Genomic_DNA"/>
</dbReference>
<feature type="non-terminal residue" evidence="3">
    <location>
        <position position="1109"/>
    </location>
</feature>
<evidence type="ECO:0000256" key="1">
    <source>
        <dbReference type="ARBA" id="ARBA00022737"/>
    </source>
</evidence>
<accession>A0A9W8IXP0</accession>
<proteinExistence type="predicted"/>
<name>A0A9W8IXP0_9AGAR</name>